<dbReference type="InterPro" id="IPR001567">
    <property type="entry name" value="Pept_M3A_M3B_dom"/>
</dbReference>
<evidence type="ECO:0000256" key="4">
    <source>
        <dbReference type="ARBA" id="ARBA00022801"/>
    </source>
</evidence>
<evidence type="ECO:0000259" key="8">
    <source>
        <dbReference type="Pfam" id="PF01432"/>
    </source>
</evidence>
<evidence type="ECO:0000313" key="9">
    <source>
        <dbReference type="Ensembl" id="ENSHCOP00000013753.1"/>
    </source>
</evidence>
<evidence type="ECO:0000256" key="2">
    <source>
        <dbReference type="ARBA" id="ARBA00022670"/>
    </source>
</evidence>
<evidence type="ECO:0000256" key="7">
    <source>
        <dbReference type="RuleBase" id="RU003435"/>
    </source>
</evidence>
<evidence type="ECO:0000256" key="3">
    <source>
        <dbReference type="ARBA" id="ARBA00022723"/>
    </source>
</evidence>
<dbReference type="Gene3D" id="3.40.390.10">
    <property type="entry name" value="Collagenase (Catalytic Domain)"/>
    <property type="match status" value="1"/>
</dbReference>
<dbReference type="STRING" id="109280.ENSHCOP00000013753"/>
<evidence type="ECO:0000256" key="6">
    <source>
        <dbReference type="ARBA" id="ARBA00023049"/>
    </source>
</evidence>
<accession>A0A3Q2Y9G8</accession>
<dbReference type="GO" id="GO:0006508">
    <property type="term" value="P:proteolysis"/>
    <property type="evidence" value="ECO:0007669"/>
    <property type="project" value="UniProtKB-KW"/>
</dbReference>
<keyword evidence="3 7" id="KW-0479">Metal-binding</keyword>
<dbReference type="InterPro" id="IPR024080">
    <property type="entry name" value="Neurolysin/TOP_N"/>
</dbReference>
<reference evidence="9" key="1">
    <citation type="submission" date="2025-08" db="UniProtKB">
        <authorList>
            <consortium name="Ensembl"/>
        </authorList>
    </citation>
    <scope>IDENTIFICATION</scope>
</reference>
<dbReference type="Gene3D" id="1.10.1370.10">
    <property type="entry name" value="Neurolysin, domain 3"/>
    <property type="match status" value="1"/>
</dbReference>
<dbReference type="InterPro" id="IPR024079">
    <property type="entry name" value="MetalloPept_cat_dom_sf"/>
</dbReference>
<reference evidence="9" key="2">
    <citation type="submission" date="2025-09" db="UniProtKB">
        <authorList>
            <consortium name="Ensembl"/>
        </authorList>
    </citation>
    <scope>IDENTIFICATION</scope>
</reference>
<sequence>MLTLSRELRKTSMRGSSVTLCRDPVWRMTILNGTAQRPARAYTHSIPLSWNRSPEDIAADTERLIGTVTKVYDEIGRLCVDAVSVENTLRALANVKMDYAARRHALDFPQYVSPCRAVRLASAQADKRGAEHEARRLPPNRRLAGCQNPITHLKPRPGTPTLLGNLNLFETFCHPKKIKKTSKLISELSIEFNKNLNEDNTFLLVSRQQLGRFVSGLDVDEASGVYKVTLAYPHYFPVMKRCRDPETRRKMETAFHSRCKEANTIVLERLVALRAELAALLGYGCHANYVLEVNVAKNVTNVDAFLNALQKTLEPVGARERKYMMALKKRECLTSGRCFDGRLNAWDLPYYMDQVERRKFAVDKDKLLEYFPLDAVTEGLLGIYRDLLGLRFSRVLAASVWHQDVRVYDAHDADTGEEMGRFYLDLHPREGKYGHAACFALQPGCKVAEGGRLLPAAALVANFTKPAGGLPSLLQHHEVETYFHEFGHVMHEICSKVTFSEFSGTQVETDFVEVPSQMLENWVWEKEPLRRMSRHYKDGSAIPEPLLDKLIASRVANTGLMNLRQVVLSKVDQSLHTSSTADSAAVFAKLCQDILGVPATEGTNMMASFGHLAGGYDGQYYSYLWSEVYSMDIYFSRFKKEGILNPKVGKEYRRIILEAGGSVDGMDMLQSFLGRAPCQDAFFQCKGLISPSNATL</sequence>
<evidence type="ECO:0000256" key="1">
    <source>
        <dbReference type="ARBA" id="ARBA00006040"/>
    </source>
</evidence>
<keyword evidence="5 7" id="KW-0862">Zinc</keyword>
<dbReference type="InterPro" id="IPR024077">
    <property type="entry name" value="Neurolysin/TOP_dom2"/>
</dbReference>
<feature type="domain" description="Peptidase M3A/M3B catalytic" evidence="8">
    <location>
        <begin position="238"/>
        <end position="684"/>
    </location>
</feature>
<keyword evidence="4 7" id="KW-0378">Hydrolase</keyword>
<dbReference type="Gene3D" id="1.20.1050.40">
    <property type="entry name" value="Endopeptidase. Chain P, domain 1"/>
    <property type="match status" value="1"/>
</dbReference>
<dbReference type="Proteomes" id="UP000264820">
    <property type="component" value="Unplaced"/>
</dbReference>
<dbReference type="InterPro" id="IPR045090">
    <property type="entry name" value="Pept_M3A_M3B"/>
</dbReference>
<dbReference type="GO" id="GO:0046872">
    <property type="term" value="F:metal ion binding"/>
    <property type="evidence" value="ECO:0007669"/>
    <property type="project" value="UniProtKB-UniRule"/>
</dbReference>
<dbReference type="Pfam" id="PF01432">
    <property type="entry name" value="Peptidase_M3"/>
    <property type="match status" value="1"/>
</dbReference>
<dbReference type="Ensembl" id="ENSHCOT00000021171.1">
    <property type="protein sequence ID" value="ENSHCOP00000013753.1"/>
    <property type="gene ID" value="ENSHCOG00000017124.1"/>
</dbReference>
<dbReference type="CDD" id="cd06455">
    <property type="entry name" value="M3A_TOP"/>
    <property type="match status" value="1"/>
</dbReference>
<dbReference type="PANTHER" id="PTHR11804">
    <property type="entry name" value="PROTEASE M3 THIMET OLIGOPEPTIDASE-RELATED"/>
    <property type="match status" value="1"/>
</dbReference>
<evidence type="ECO:0000313" key="10">
    <source>
        <dbReference type="Proteomes" id="UP000264820"/>
    </source>
</evidence>
<dbReference type="SUPFAM" id="SSF55486">
    <property type="entry name" value="Metalloproteases ('zincins'), catalytic domain"/>
    <property type="match status" value="1"/>
</dbReference>
<comment type="cofactor">
    <cofactor evidence="7">
        <name>Zn(2+)</name>
        <dbReference type="ChEBI" id="CHEBI:29105"/>
    </cofactor>
    <text evidence="7">Binds 1 zinc ion.</text>
</comment>
<comment type="similarity">
    <text evidence="1 7">Belongs to the peptidase M3 family.</text>
</comment>
<organism evidence="9 10">
    <name type="scientific">Hippocampus comes</name>
    <name type="common">Tiger tail seahorse</name>
    <dbReference type="NCBI Taxonomy" id="109280"/>
    <lineage>
        <taxon>Eukaryota</taxon>
        <taxon>Metazoa</taxon>
        <taxon>Chordata</taxon>
        <taxon>Craniata</taxon>
        <taxon>Vertebrata</taxon>
        <taxon>Euteleostomi</taxon>
        <taxon>Actinopterygii</taxon>
        <taxon>Neopterygii</taxon>
        <taxon>Teleostei</taxon>
        <taxon>Neoteleostei</taxon>
        <taxon>Acanthomorphata</taxon>
        <taxon>Syngnathiaria</taxon>
        <taxon>Syngnathiformes</taxon>
        <taxon>Syngnathoidei</taxon>
        <taxon>Syngnathidae</taxon>
        <taxon>Hippocampus</taxon>
    </lineage>
</organism>
<dbReference type="GeneTree" id="ENSGT00950000183171"/>
<dbReference type="GO" id="GO:0006518">
    <property type="term" value="P:peptide metabolic process"/>
    <property type="evidence" value="ECO:0007669"/>
    <property type="project" value="TreeGrafter"/>
</dbReference>
<dbReference type="AlphaFoldDB" id="A0A3Q2Y9G8"/>
<keyword evidence="10" id="KW-1185">Reference proteome</keyword>
<name>A0A3Q2Y9G8_HIPCM</name>
<evidence type="ECO:0000256" key="5">
    <source>
        <dbReference type="ARBA" id="ARBA00022833"/>
    </source>
</evidence>
<dbReference type="PANTHER" id="PTHR11804:SF55">
    <property type="entry name" value="NEUROLYSIN (METALLOPEPTIDASE M3 FAMILY)"/>
    <property type="match status" value="1"/>
</dbReference>
<keyword evidence="6 7" id="KW-0482">Metalloprotease</keyword>
<protein>
    <submittedName>
        <fullName evidence="9">Neurolysin (metallopeptidase M3 family)</fullName>
    </submittedName>
</protein>
<dbReference type="GO" id="GO:0005758">
    <property type="term" value="C:mitochondrial intermembrane space"/>
    <property type="evidence" value="ECO:0007669"/>
    <property type="project" value="TreeGrafter"/>
</dbReference>
<dbReference type="GO" id="GO:0004222">
    <property type="term" value="F:metalloendopeptidase activity"/>
    <property type="evidence" value="ECO:0007669"/>
    <property type="project" value="InterPro"/>
</dbReference>
<dbReference type="FunFam" id="3.40.390.10:FF:000006">
    <property type="entry name" value="Thimet oligopeptidase 1"/>
    <property type="match status" value="1"/>
</dbReference>
<keyword evidence="2 7" id="KW-0645">Protease</keyword>
<proteinExistence type="inferred from homology"/>